<gene>
    <name evidence="6" type="ORF">EHF33_10565</name>
</gene>
<dbReference type="Proteomes" id="UP000276417">
    <property type="component" value="Chromosome 1"/>
</dbReference>
<dbReference type="InterPro" id="IPR036388">
    <property type="entry name" value="WH-like_DNA-bd_sf"/>
</dbReference>
<accession>A0A3G8YKN7</accession>
<dbReference type="Pfam" id="PF01380">
    <property type="entry name" value="SIS"/>
    <property type="match status" value="1"/>
</dbReference>
<dbReference type="KEGG" id="dph:EHF33_10565"/>
<dbReference type="InterPro" id="IPR046348">
    <property type="entry name" value="SIS_dom_sf"/>
</dbReference>
<evidence type="ECO:0000259" key="4">
    <source>
        <dbReference type="PROSITE" id="PS51071"/>
    </source>
</evidence>
<dbReference type="AlphaFoldDB" id="A0A3G8YKN7"/>
<dbReference type="RefSeq" id="WP_124871057.1">
    <property type="nucleotide sequence ID" value="NZ_CP034183.1"/>
</dbReference>
<dbReference type="EMBL" id="CP034183">
    <property type="protein sequence ID" value="AZI43124.1"/>
    <property type="molecule type" value="Genomic_DNA"/>
</dbReference>
<evidence type="ECO:0000313" key="7">
    <source>
        <dbReference type="Proteomes" id="UP000276417"/>
    </source>
</evidence>
<dbReference type="PANTHER" id="PTHR30514">
    <property type="entry name" value="GLUCOKINASE"/>
    <property type="match status" value="1"/>
</dbReference>
<feature type="domain" description="SIS" evidence="5">
    <location>
        <begin position="130"/>
        <end position="270"/>
    </location>
</feature>
<dbReference type="InterPro" id="IPR009057">
    <property type="entry name" value="Homeodomain-like_sf"/>
</dbReference>
<proteinExistence type="predicted"/>
<dbReference type="GO" id="GO:0003700">
    <property type="term" value="F:DNA-binding transcription factor activity"/>
    <property type="evidence" value="ECO:0007669"/>
    <property type="project" value="InterPro"/>
</dbReference>
<keyword evidence="7" id="KW-1185">Reference proteome</keyword>
<dbReference type="GO" id="GO:0003677">
    <property type="term" value="F:DNA binding"/>
    <property type="evidence" value="ECO:0007669"/>
    <property type="project" value="UniProtKB-KW"/>
</dbReference>
<dbReference type="CDD" id="cd05013">
    <property type="entry name" value="SIS_RpiR"/>
    <property type="match status" value="1"/>
</dbReference>
<evidence type="ECO:0000313" key="6">
    <source>
        <dbReference type="EMBL" id="AZI43124.1"/>
    </source>
</evidence>
<dbReference type="InterPro" id="IPR035472">
    <property type="entry name" value="RpiR-like_SIS"/>
</dbReference>
<evidence type="ECO:0000259" key="5">
    <source>
        <dbReference type="PROSITE" id="PS51464"/>
    </source>
</evidence>
<dbReference type="SUPFAM" id="SSF46689">
    <property type="entry name" value="Homeodomain-like"/>
    <property type="match status" value="1"/>
</dbReference>
<dbReference type="GO" id="GO:1901135">
    <property type="term" value="P:carbohydrate derivative metabolic process"/>
    <property type="evidence" value="ECO:0007669"/>
    <property type="project" value="InterPro"/>
</dbReference>
<name>A0A3G8YKN7_9DEIO</name>
<dbReference type="Pfam" id="PF01418">
    <property type="entry name" value="HTH_6"/>
    <property type="match status" value="1"/>
</dbReference>
<evidence type="ECO:0000256" key="2">
    <source>
        <dbReference type="ARBA" id="ARBA00023125"/>
    </source>
</evidence>
<evidence type="ECO:0000256" key="1">
    <source>
        <dbReference type="ARBA" id="ARBA00023015"/>
    </source>
</evidence>
<dbReference type="InterPro" id="IPR001347">
    <property type="entry name" value="SIS_dom"/>
</dbReference>
<keyword evidence="2" id="KW-0238">DNA-binding</keyword>
<reference evidence="6 7" key="1">
    <citation type="submission" date="2018-11" db="EMBL/GenBank/DDBJ databases">
        <title>Deinococcus shelandsis sp. nov., isolated from South Shetland Islands soil of Antarctica.</title>
        <authorList>
            <person name="Tian J."/>
        </authorList>
    </citation>
    <scope>NUCLEOTIDE SEQUENCE [LARGE SCALE GENOMIC DNA]</scope>
    <source>
        <strain evidence="6 7">S14-83T</strain>
    </source>
</reference>
<keyword evidence="1" id="KW-0805">Transcription regulation</keyword>
<dbReference type="SUPFAM" id="SSF53697">
    <property type="entry name" value="SIS domain"/>
    <property type="match status" value="1"/>
</dbReference>
<sequence>MTQALAPRSFVSGGALGRIRLQADNLSPSLRRVADHVLQDAENVVHQTITELATTVGVGEATITRLCRKLDFAGFHAFKIALAADVLGRESKAMPQEGGLRGQAGALARQTAQTLDDTAQLLDPAVLEQVAERLARAPRVDLTGQGNSGLLAIYFAHRLMRIGVTAVVHTDPHLAAVAISSLPRGGVVIGLSSSGSTIDTVQHLRLAQSQGHFTLAITHRARSPVTRYASAVLFTSTQEDPLSDSVLGTLTSQALVLEMLYRSLLDRRPEAHAMLRVTAESVVEKKY</sequence>
<dbReference type="PROSITE" id="PS51071">
    <property type="entry name" value="HTH_RPIR"/>
    <property type="match status" value="1"/>
</dbReference>
<dbReference type="GO" id="GO:0097367">
    <property type="term" value="F:carbohydrate derivative binding"/>
    <property type="evidence" value="ECO:0007669"/>
    <property type="project" value="InterPro"/>
</dbReference>
<keyword evidence="3" id="KW-0804">Transcription</keyword>
<dbReference type="PROSITE" id="PS51464">
    <property type="entry name" value="SIS"/>
    <property type="match status" value="1"/>
</dbReference>
<organism evidence="6 7">
    <name type="scientific">Deinococcus psychrotolerans</name>
    <dbReference type="NCBI Taxonomy" id="2489213"/>
    <lineage>
        <taxon>Bacteria</taxon>
        <taxon>Thermotogati</taxon>
        <taxon>Deinococcota</taxon>
        <taxon>Deinococci</taxon>
        <taxon>Deinococcales</taxon>
        <taxon>Deinococcaceae</taxon>
        <taxon>Deinococcus</taxon>
    </lineage>
</organism>
<dbReference type="InterPro" id="IPR047640">
    <property type="entry name" value="RpiR-like"/>
</dbReference>
<protein>
    <submittedName>
        <fullName evidence="6">MurR/RpiR family transcriptional regulator</fullName>
    </submittedName>
</protein>
<dbReference type="Gene3D" id="3.40.50.10490">
    <property type="entry name" value="Glucose-6-phosphate isomerase like protein, domain 1"/>
    <property type="match status" value="1"/>
</dbReference>
<feature type="domain" description="HTH rpiR-type" evidence="4">
    <location>
        <begin position="13"/>
        <end position="89"/>
    </location>
</feature>
<dbReference type="PANTHER" id="PTHR30514:SF1">
    <property type="entry name" value="HTH-TYPE TRANSCRIPTIONAL REGULATOR HEXR-RELATED"/>
    <property type="match status" value="1"/>
</dbReference>
<dbReference type="OrthoDB" id="3684496at2"/>
<dbReference type="InterPro" id="IPR000281">
    <property type="entry name" value="HTH_RpiR"/>
</dbReference>
<dbReference type="Gene3D" id="1.10.10.10">
    <property type="entry name" value="Winged helix-like DNA-binding domain superfamily/Winged helix DNA-binding domain"/>
    <property type="match status" value="1"/>
</dbReference>
<evidence type="ECO:0000256" key="3">
    <source>
        <dbReference type="ARBA" id="ARBA00023163"/>
    </source>
</evidence>